<dbReference type="PANTHER" id="PTHR33734">
    <property type="entry name" value="LYSM DOMAIN-CONTAINING GPI-ANCHORED PROTEIN 2"/>
    <property type="match status" value="1"/>
</dbReference>
<dbReference type="PROSITE" id="PS51782">
    <property type="entry name" value="LYSM"/>
    <property type="match status" value="2"/>
</dbReference>
<dbReference type="Proteomes" id="UP001202281">
    <property type="component" value="Unassembled WGS sequence"/>
</dbReference>
<accession>A0ABT0BKY1</accession>
<feature type="domain" description="LysM" evidence="2">
    <location>
        <begin position="45"/>
        <end position="89"/>
    </location>
</feature>
<dbReference type="RefSeq" id="WP_243917614.1">
    <property type="nucleotide sequence ID" value="NZ_JALHLG010000003.1"/>
</dbReference>
<feature type="region of interest" description="Disordered" evidence="1">
    <location>
        <begin position="1"/>
        <end position="24"/>
    </location>
</feature>
<evidence type="ECO:0000313" key="4">
    <source>
        <dbReference type="Proteomes" id="UP001202281"/>
    </source>
</evidence>
<reference evidence="3 4" key="1">
    <citation type="submission" date="2022-04" db="EMBL/GenBank/DDBJ databases">
        <title>Identification of a novel bacterium isolated from mangrove sediments.</title>
        <authorList>
            <person name="Pan X."/>
        </authorList>
    </citation>
    <scope>NUCLEOTIDE SEQUENCE [LARGE SCALE GENOMIC DNA]</scope>
    <source>
        <strain evidence="3 4">B2638</strain>
    </source>
</reference>
<gene>
    <name evidence="3" type="ORF">MTR66_02545</name>
</gene>
<keyword evidence="4" id="KW-1185">Reference proteome</keyword>
<dbReference type="Pfam" id="PF01476">
    <property type="entry name" value="LysM"/>
    <property type="match status" value="2"/>
</dbReference>
<dbReference type="InterPro" id="IPR049073">
    <property type="entry name" value="T6SS_VgrG3-like_C"/>
</dbReference>
<dbReference type="Gene3D" id="3.10.350.10">
    <property type="entry name" value="LysM domain"/>
    <property type="match status" value="2"/>
</dbReference>
<dbReference type="PANTHER" id="PTHR33734:SF22">
    <property type="entry name" value="MEMBRANE-BOUND LYTIC MUREIN TRANSGLYCOSYLASE D"/>
    <property type="match status" value="1"/>
</dbReference>
<proteinExistence type="predicted"/>
<protein>
    <submittedName>
        <fullName evidence="3">LysM peptidoglycan-binding domain-containing protein</fullName>
    </submittedName>
</protein>
<dbReference type="SUPFAM" id="SSF54106">
    <property type="entry name" value="LysM domain"/>
    <property type="match status" value="2"/>
</dbReference>
<comment type="caution">
    <text evidence="3">The sequence shown here is derived from an EMBL/GenBank/DDBJ whole genome shotgun (WGS) entry which is preliminary data.</text>
</comment>
<feature type="domain" description="LysM" evidence="2">
    <location>
        <begin position="95"/>
        <end position="139"/>
    </location>
</feature>
<dbReference type="CDD" id="cd00118">
    <property type="entry name" value="LysM"/>
    <property type="match status" value="2"/>
</dbReference>
<dbReference type="InterPro" id="IPR036779">
    <property type="entry name" value="LysM_dom_sf"/>
</dbReference>
<name>A0ABT0BKY1_9SPHN</name>
<evidence type="ECO:0000259" key="2">
    <source>
        <dbReference type="PROSITE" id="PS51782"/>
    </source>
</evidence>
<evidence type="ECO:0000313" key="3">
    <source>
        <dbReference type="EMBL" id="MCJ2185689.1"/>
    </source>
</evidence>
<dbReference type="Pfam" id="PF21277">
    <property type="entry name" value="T6SS_VgrG3-like_C"/>
    <property type="match status" value="1"/>
</dbReference>
<dbReference type="SMART" id="SM00257">
    <property type="entry name" value="LysM"/>
    <property type="match status" value="2"/>
</dbReference>
<sequence length="381" mass="39901">MDIQGSMRVDTNPGSGSTLADQPARSPLEELMAEPSALDRIAPPPSYTVKPGDTLTAIATRFGTDAATLARINGIPDPDRIGAGQTIRLPESQVATHIVHAGETLSGIAAAHGTDWQTLARINGISNPDVIQPGLELQLPGHAPVAKPLSPDAAPAPAPIPAATHNATQAPVATHQLGSLSERYETSGRGPGTVSSGVNDPGGVSYGSYQFSTKAGTLQSFLRSEGQPWAGELTGTPGRATFTGQWKAIAAREPQAFKAAQHAFIERTHYQPAADTVKEATGLDLTARHDAVRDATWSVSVQHGGAAKILAAAVRNTDATHQRGSAGYDKALVRNIYSERTSYVLGLAANGKYTAGQAAQLRDVANTRYPNELRDALAMFK</sequence>
<feature type="region of interest" description="Disordered" evidence="1">
    <location>
        <begin position="182"/>
        <end position="201"/>
    </location>
</feature>
<dbReference type="InterPro" id="IPR018392">
    <property type="entry name" value="LysM"/>
</dbReference>
<dbReference type="EMBL" id="JALHLG010000003">
    <property type="protein sequence ID" value="MCJ2185689.1"/>
    <property type="molecule type" value="Genomic_DNA"/>
</dbReference>
<organism evidence="3 4">
    <name type="scientific">Novosphingobium beihaiensis</name>
    <dbReference type="NCBI Taxonomy" id="2930389"/>
    <lineage>
        <taxon>Bacteria</taxon>
        <taxon>Pseudomonadati</taxon>
        <taxon>Pseudomonadota</taxon>
        <taxon>Alphaproteobacteria</taxon>
        <taxon>Sphingomonadales</taxon>
        <taxon>Sphingomonadaceae</taxon>
        <taxon>Novosphingobium</taxon>
    </lineage>
</organism>
<evidence type="ECO:0000256" key="1">
    <source>
        <dbReference type="SAM" id="MobiDB-lite"/>
    </source>
</evidence>